<name>A0ABQ5A291_9ASTR</name>
<protein>
    <submittedName>
        <fullName evidence="1">Uncharacterized protein</fullName>
    </submittedName>
</protein>
<dbReference type="EMBL" id="BQNB010011789">
    <property type="protein sequence ID" value="GJS95168.1"/>
    <property type="molecule type" value="Genomic_DNA"/>
</dbReference>
<reference evidence="1" key="2">
    <citation type="submission" date="2022-01" db="EMBL/GenBank/DDBJ databases">
        <authorList>
            <person name="Yamashiro T."/>
            <person name="Shiraishi A."/>
            <person name="Satake H."/>
            <person name="Nakayama K."/>
        </authorList>
    </citation>
    <scope>NUCLEOTIDE SEQUENCE</scope>
</reference>
<accession>A0ABQ5A291</accession>
<reference evidence="1" key="1">
    <citation type="journal article" date="2022" name="Int. J. Mol. Sci.">
        <title>Draft Genome of Tanacetum Coccineum: Genomic Comparison of Closely Related Tanacetum-Family Plants.</title>
        <authorList>
            <person name="Yamashiro T."/>
            <person name="Shiraishi A."/>
            <person name="Nakayama K."/>
            <person name="Satake H."/>
        </authorList>
    </citation>
    <scope>NUCLEOTIDE SEQUENCE</scope>
</reference>
<gene>
    <name evidence="1" type="ORF">Tco_0802136</name>
</gene>
<comment type="caution">
    <text evidence="1">The sequence shown here is derived from an EMBL/GenBank/DDBJ whole genome shotgun (WGS) entry which is preliminary data.</text>
</comment>
<evidence type="ECO:0000313" key="1">
    <source>
        <dbReference type="EMBL" id="GJS95168.1"/>
    </source>
</evidence>
<organism evidence="1 2">
    <name type="scientific">Tanacetum coccineum</name>
    <dbReference type="NCBI Taxonomy" id="301880"/>
    <lineage>
        <taxon>Eukaryota</taxon>
        <taxon>Viridiplantae</taxon>
        <taxon>Streptophyta</taxon>
        <taxon>Embryophyta</taxon>
        <taxon>Tracheophyta</taxon>
        <taxon>Spermatophyta</taxon>
        <taxon>Magnoliopsida</taxon>
        <taxon>eudicotyledons</taxon>
        <taxon>Gunneridae</taxon>
        <taxon>Pentapetalae</taxon>
        <taxon>asterids</taxon>
        <taxon>campanulids</taxon>
        <taxon>Asterales</taxon>
        <taxon>Asteraceae</taxon>
        <taxon>Asteroideae</taxon>
        <taxon>Anthemideae</taxon>
        <taxon>Anthemidinae</taxon>
        <taxon>Tanacetum</taxon>
    </lineage>
</organism>
<evidence type="ECO:0000313" key="2">
    <source>
        <dbReference type="Proteomes" id="UP001151760"/>
    </source>
</evidence>
<sequence>MYEKKLKFVKQPIGPSPDPETADPKTIDKYYESTIVELHAMLKLHEKSIPKKAGTHVVDCLYKVGKDPKGKKNLIRGKRIPQAPDRYGFYVDVEEYELRDLNDVTTVA</sequence>
<proteinExistence type="predicted"/>
<keyword evidence="2" id="KW-1185">Reference proteome</keyword>
<dbReference type="Proteomes" id="UP001151760">
    <property type="component" value="Unassembled WGS sequence"/>
</dbReference>